<dbReference type="EMBL" id="CAJNNV010024866">
    <property type="protein sequence ID" value="CAE8610925.1"/>
    <property type="molecule type" value="Genomic_DNA"/>
</dbReference>
<dbReference type="OrthoDB" id="413440at2759"/>
<dbReference type="InterPro" id="IPR023393">
    <property type="entry name" value="START-like_dom_sf"/>
</dbReference>
<proteinExistence type="predicted"/>
<dbReference type="Proteomes" id="UP000654075">
    <property type="component" value="Unassembled WGS sequence"/>
</dbReference>
<reference evidence="2" key="1">
    <citation type="submission" date="2021-02" db="EMBL/GenBank/DDBJ databases">
        <authorList>
            <person name="Dougan E. K."/>
            <person name="Rhodes N."/>
            <person name="Thang M."/>
            <person name="Chan C."/>
        </authorList>
    </citation>
    <scope>NUCLEOTIDE SEQUENCE</scope>
</reference>
<dbReference type="Gene3D" id="3.30.530.20">
    <property type="match status" value="1"/>
</dbReference>
<evidence type="ECO:0000313" key="1">
    <source>
        <dbReference type="EMBL" id="CAE8610925.1"/>
    </source>
</evidence>
<accession>A0A813IJ72</accession>
<dbReference type="Proteomes" id="UP000626109">
    <property type="component" value="Unassembled WGS sequence"/>
</dbReference>
<dbReference type="OMA" id="FVQWSGH"/>
<protein>
    <recommendedName>
        <fullName evidence="5">Bet v I/Major latex protein domain-containing protein</fullName>
    </recommendedName>
</protein>
<evidence type="ECO:0000313" key="4">
    <source>
        <dbReference type="Proteomes" id="UP000654075"/>
    </source>
</evidence>
<name>A0A813IJ72_POLGL</name>
<evidence type="ECO:0008006" key="5">
    <source>
        <dbReference type="Google" id="ProtNLM"/>
    </source>
</evidence>
<dbReference type="EMBL" id="CAJNNW010008667">
    <property type="protein sequence ID" value="CAE8650254.1"/>
    <property type="molecule type" value="Genomic_DNA"/>
</dbReference>
<organism evidence="2 3">
    <name type="scientific">Polarella glacialis</name>
    <name type="common">Dinoflagellate</name>
    <dbReference type="NCBI Taxonomy" id="89957"/>
    <lineage>
        <taxon>Eukaryota</taxon>
        <taxon>Sar</taxon>
        <taxon>Alveolata</taxon>
        <taxon>Dinophyceae</taxon>
        <taxon>Suessiales</taxon>
        <taxon>Suessiaceae</taxon>
        <taxon>Polarella</taxon>
    </lineage>
</organism>
<sequence length="160" mass="17608">MAPNAGYVLESAVIPADLNAVWNLIKPMTFKFSKSISQAKREEGEEVGSLGQFTVAYADNTVQTLRITEISERLPTKRSIGMEFVSSDPAVTYSSRMDQIIISSVTHGNSPGVFIEYSSDFSSDVSNAVLEDNKYKKREFFDDLMAFCGSAEPSAKKQKA</sequence>
<dbReference type="AlphaFoldDB" id="A0A813IJ72"/>
<evidence type="ECO:0000313" key="2">
    <source>
        <dbReference type="EMBL" id="CAE8650254.1"/>
    </source>
</evidence>
<gene>
    <name evidence="1" type="ORF">PGLA1383_LOCUS28735</name>
    <name evidence="2" type="ORF">PGLA2088_LOCUS8129</name>
</gene>
<keyword evidence="4" id="KW-1185">Reference proteome</keyword>
<evidence type="ECO:0000313" key="3">
    <source>
        <dbReference type="Proteomes" id="UP000626109"/>
    </source>
</evidence>
<comment type="caution">
    <text evidence="2">The sequence shown here is derived from an EMBL/GenBank/DDBJ whole genome shotgun (WGS) entry which is preliminary data.</text>
</comment>